<name>A0ABY4C6T8_9MICO</name>
<keyword evidence="2" id="KW-1185">Reference proteome</keyword>
<dbReference type="InterPro" id="IPR015946">
    <property type="entry name" value="KH_dom-like_a/b"/>
</dbReference>
<organism evidence="1 2">
    <name type="scientific">Agromyces larvae</name>
    <dbReference type="NCBI Taxonomy" id="2929802"/>
    <lineage>
        <taxon>Bacteria</taxon>
        <taxon>Bacillati</taxon>
        <taxon>Actinomycetota</taxon>
        <taxon>Actinomycetes</taxon>
        <taxon>Micrococcales</taxon>
        <taxon>Microbacteriaceae</taxon>
        <taxon>Agromyces</taxon>
    </lineage>
</organism>
<dbReference type="Proteomes" id="UP000832097">
    <property type="component" value="Chromosome"/>
</dbReference>
<evidence type="ECO:0000313" key="2">
    <source>
        <dbReference type="Proteomes" id="UP000832097"/>
    </source>
</evidence>
<proteinExistence type="predicted"/>
<protein>
    <submittedName>
        <fullName evidence="1">OsmC family protein</fullName>
    </submittedName>
</protein>
<reference evidence="1 2" key="1">
    <citation type="submission" date="2022-03" db="EMBL/GenBank/DDBJ databases">
        <title>Mucilaginibacter sp. isolated from the gut of Protaetia brevitarsis seulensis larvae.</title>
        <authorList>
            <person name="Won M."/>
            <person name="Kim S.-J."/>
            <person name="Kwon S.-W."/>
        </authorList>
    </citation>
    <scope>NUCLEOTIDE SEQUENCE [LARGE SCALE GENOMIC DNA]</scope>
    <source>
        <strain evidence="1 2">CFWR-12</strain>
    </source>
</reference>
<dbReference type="EMBL" id="CP094528">
    <property type="protein sequence ID" value="UOE45718.1"/>
    <property type="molecule type" value="Genomic_DNA"/>
</dbReference>
<dbReference type="PANTHER" id="PTHR42830">
    <property type="entry name" value="OSMOTICALLY INDUCIBLE FAMILY PROTEIN"/>
    <property type="match status" value="1"/>
</dbReference>
<sequence length="164" mass="17787">MTREHHYELGLDWVGDLGRGTADYRAYSRDHVITAPGLPQLPGSSDPSFRGDPTRWNPEQLLVASLAQCHLLWYLHLASRAGVVVVGYQDAPTGVMVEETDGSGRFASVTLRPRVTVAPGSDPGVAQRLHAQVGEFCFIARSVAFQVRHEPTIVVADAAATPRS</sequence>
<dbReference type="Gene3D" id="3.30.300.20">
    <property type="match status" value="1"/>
</dbReference>
<dbReference type="Pfam" id="PF02566">
    <property type="entry name" value="OsmC"/>
    <property type="match status" value="1"/>
</dbReference>
<evidence type="ECO:0000313" key="1">
    <source>
        <dbReference type="EMBL" id="UOE45718.1"/>
    </source>
</evidence>
<dbReference type="InterPro" id="IPR036102">
    <property type="entry name" value="OsmC/Ohrsf"/>
</dbReference>
<dbReference type="InterPro" id="IPR052707">
    <property type="entry name" value="OsmC_Ohr_Peroxiredoxin"/>
</dbReference>
<dbReference type="SUPFAM" id="SSF82784">
    <property type="entry name" value="OsmC-like"/>
    <property type="match status" value="1"/>
</dbReference>
<dbReference type="RefSeq" id="WP_243558316.1">
    <property type="nucleotide sequence ID" value="NZ_CP094528.1"/>
</dbReference>
<dbReference type="PANTHER" id="PTHR42830:SF2">
    <property type="entry name" value="OSMC_OHR FAMILY PROTEIN"/>
    <property type="match status" value="1"/>
</dbReference>
<gene>
    <name evidence="1" type="ORF">MTO99_08230</name>
</gene>
<accession>A0ABY4C6T8</accession>
<dbReference type="InterPro" id="IPR003718">
    <property type="entry name" value="OsmC/Ohr_fam"/>
</dbReference>